<dbReference type="Pfam" id="PF05983">
    <property type="entry name" value="Med7"/>
    <property type="match status" value="1"/>
</dbReference>
<feature type="compositionally biased region" description="Low complexity" evidence="9">
    <location>
        <begin position="1"/>
        <end position="27"/>
    </location>
</feature>
<dbReference type="RefSeq" id="XP_025598334.1">
    <property type="nucleotide sequence ID" value="XM_025740899.1"/>
</dbReference>
<proteinExistence type="inferred from homology"/>
<name>A0A316ZCP1_9BASI</name>
<accession>A0A316ZCP1</accession>
<keyword evidence="7 8" id="KW-0539">Nucleus</keyword>
<keyword evidence="6 8" id="KW-0804">Transcription</keyword>
<comment type="function">
    <text evidence="8">Component of the Mediator complex, a coactivator involved in the regulated transcription of nearly all RNA polymerase II-dependent genes. Mediator functions as a bridge to convey information from gene-specific regulatory proteins to the basal RNA polymerase II transcription machinery.</text>
</comment>
<dbReference type="STRING" id="58919.A0A316ZCP1"/>
<evidence type="ECO:0000313" key="10">
    <source>
        <dbReference type="EMBL" id="PWN98055.1"/>
    </source>
</evidence>
<organism evidence="10 11">
    <name type="scientific">Tilletiopsis washingtonensis</name>
    <dbReference type="NCBI Taxonomy" id="58919"/>
    <lineage>
        <taxon>Eukaryota</taxon>
        <taxon>Fungi</taxon>
        <taxon>Dikarya</taxon>
        <taxon>Basidiomycota</taxon>
        <taxon>Ustilaginomycotina</taxon>
        <taxon>Exobasidiomycetes</taxon>
        <taxon>Entylomatales</taxon>
        <taxon>Entylomatales incertae sedis</taxon>
        <taxon>Tilletiopsis</taxon>
    </lineage>
</organism>
<reference evidence="10 11" key="1">
    <citation type="journal article" date="2018" name="Mol. Biol. Evol.">
        <title>Broad Genomic Sampling Reveals a Smut Pathogenic Ancestry of the Fungal Clade Ustilaginomycotina.</title>
        <authorList>
            <person name="Kijpornyongpan T."/>
            <person name="Mondo S.J."/>
            <person name="Barry K."/>
            <person name="Sandor L."/>
            <person name="Lee J."/>
            <person name="Lipzen A."/>
            <person name="Pangilinan J."/>
            <person name="LaButti K."/>
            <person name="Hainaut M."/>
            <person name="Henrissat B."/>
            <person name="Grigoriev I.V."/>
            <person name="Spatafora J.W."/>
            <person name="Aime M.C."/>
        </authorList>
    </citation>
    <scope>NUCLEOTIDE SEQUENCE [LARGE SCALE GENOMIC DNA]</scope>
    <source>
        <strain evidence="10 11">MCA 4186</strain>
    </source>
</reference>
<comment type="subcellular location">
    <subcellularLocation>
        <location evidence="1 8">Nucleus</location>
    </subcellularLocation>
</comment>
<dbReference type="PANTHER" id="PTHR21428:SF11">
    <property type="entry name" value="MEDIATOR OF RNA POLYMERASE II TRANSCRIPTION SUBUNIT 7"/>
    <property type="match status" value="1"/>
</dbReference>
<dbReference type="InterPro" id="IPR037212">
    <property type="entry name" value="Med7/Med21-like"/>
</dbReference>
<comment type="similarity">
    <text evidence="2 8">Belongs to the Mediator complex subunit 7 family.</text>
</comment>
<comment type="subunit">
    <text evidence="8">Component of the Mediator complex.</text>
</comment>
<evidence type="ECO:0000256" key="7">
    <source>
        <dbReference type="ARBA" id="ARBA00023242"/>
    </source>
</evidence>
<evidence type="ECO:0000256" key="1">
    <source>
        <dbReference type="ARBA" id="ARBA00004123"/>
    </source>
</evidence>
<dbReference type="GeneID" id="37268443"/>
<evidence type="ECO:0000256" key="9">
    <source>
        <dbReference type="SAM" id="MobiDB-lite"/>
    </source>
</evidence>
<keyword evidence="4 8" id="KW-0805">Transcription regulation</keyword>
<evidence type="ECO:0000256" key="5">
    <source>
        <dbReference type="ARBA" id="ARBA00023159"/>
    </source>
</evidence>
<dbReference type="GO" id="GO:0003712">
    <property type="term" value="F:transcription coregulator activity"/>
    <property type="evidence" value="ECO:0007669"/>
    <property type="project" value="InterPro"/>
</dbReference>
<feature type="region of interest" description="Disordered" evidence="9">
    <location>
        <begin position="1"/>
        <end position="40"/>
    </location>
</feature>
<dbReference type="SUPFAM" id="SSF140718">
    <property type="entry name" value="Mediator hinge subcomplex-like"/>
    <property type="match status" value="1"/>
</dbReference>
<sequence length="308" mass="33339">MSPSASPGPAAPASAASRSPSRSPSPGLTTLYPPPPASAARWTPANMARLAVLQAWHAARPQLDGWAALAPHERIAAQNDVLRAAAAEEGAAPAANGTSTPDDERLSSAVLGDEAPEVAWDVLAEMDAPRLDWIEQDGAYWTWGERWEITPPAPTLEGSGVPCLYDATEPDRRVSLQALLRTFLMAHLALVDALTHPPREYTAWQADEQAPGGQVAVLRSTAMDQWEHARSAIINMQHLVNELRPRQAREALKQTMRDQLDRRRAETALLRSRCAEVRQEIADVRTALGTVRVPGQDAAMADGSMRPV</sequence>
<dbReference type="GO" id="GO:0006357">
    <property type="term" value="P:regulation of transcription by RNA polymerase II"/>
    <property type="evidence" value="ECO:0007669"/>
    <property type="project" value="InterPro"/>
</dbReference>
<evidence type="ECO:0000256" key="2">
    <source>
        <dbReference type="ARBA" id="ARBA00009994"/>
    </source>
</evidence>
<dbReference type="AlphaFoldDB" id="A0A316ZCP1"/>
<keyword evidence="5 8" id="KW-0010">Activator</keyword>
<dbReference type="OrthoDB" id="10253553at2759"/>
<gene>
    <name evidence="10" type="ORF">FA09DRAFT_318243</name>
</gene>
<evidence type="ECO:0000256" key="4">
    <source>
        <dbReference type="ARBA" id="ARBA00023015"/>
    </source>
</evidence>
<dbReference type="Gene3D" id="6.10.140.200">
    <property type="match status" value="1"/>
</dbReference>
<dbReference type="InterPro" id="IPR009244">
    <property type="entry name" value="Mediatior_Med7"/>
</dbReference>
<evidence type="ECO:0000256" key="6">
    <source>
        <dbReference type="ARBA" id="ARBA00023163"/>
    </source>
</evidence>
<evidence type="ECO:0000256" key="3">
    <source>
        <dbReference type="ARBA" id="ARBA00020631"/>
    </source>
</evidence>
<keyword evidence="11" id="KW-1185">Reference proteome</keyword>
<dbReference type="GO" id="GO:0070847">
    <property type="term" value="C:core mediator complex"/>
    <property type="evidence" value="ECO:0007669"/>
    <property type="project" value="TreeGrafter"/>
</dbReference>
<dbReference type="Proteomes" id="UP000245946">
    <property type="component" value="Unassembled WGS sequence"/>
</dbReference>
<dbReference type="EMBL" id="KZ819292">
    <property type="protein sequence ID" value="PWN98055.1"/>
    <property type="molecule type" value="Genomic_DNA"/>
</dbReference>
<evidence type="ECO:0000256" key="8">
    <source>
        <dbReference type="RuleBase" id="RU364060"/>
    </source>
</evidence>
<evidence type="ECO:0000313" key="11">
    <source>
        <dbReference type="Proteomes" id="UP000245946"/>
    </source>
</evidence>
<dbReference type="InterPro" id="IPR044888">
    <property type="entry name" value="Mediatior_Med7_sf"/>
</dbReference>
<dbReference type="PANTHER" id="PTHR21428">
    <property type="entry name" value="MEDIATOR OF RNA POLYMERASE II TRANSCRIPTION SUBUNIT 7"/>
    <property type="match status" value="1"/>
</dbReference>
<dbReference type="GO" id="GO:0016592">
    <property type="term" value="C:mediator complex"/>
    <property type="evidence" value="ECO:0007669"/>
    <property type="project" value="InterPro"/>
</dbReference>
<protein>
    <recommendedName>
        <fullName evidence="3 8">Mediator of RNA polymerase II transcription subunit 7</fullName>
    </recommendedName>
</protein>